<comment type="caution">
    <text evidence="1">The sequence shown here is derived from an EMBL/GenBank/DDBJ whole genome shotgun (WGS) entry which is preliminary data.</text>
</comment>
<dbReference type="RefSeq" id="WP_191709440.1">
    <property type="nucleotide sequence ID" value="NZ_JACSPQ010000001.1"/>
</dbReference>
<organism evidence="1 2">
    <name type="scientific">Phocaeicola faecium</name>
    <dbReference type="NCBI Taxonomy" id="2762213"/>
    <lineage>
        <taxon>Bacteria</taxon>
        <taxon>Pseudomonadati</taxon>
        <taxon>Bacteroidota</taxon>
        <taxon>Bacteroidia</taxon>
        <taxon>Bacteroidales</taxon>
        <taxon>Bacteroidaceae</taxon>
        <taxon>Phocaeicola</taxon>
    </lineage>
</organism>
<accession>A0ABR8V8L8</accession>
<gene>
    <name evidence="1" type="ORF">H9626_02315</name>
</gene>
<proteinExistence type="predicted"/>
<reference evidence="1 2" key="1">
    <citation type="submission" date="2020-08" db="EMBL/GenBank/DDBJ databases">
        <title>A Genomic Blueprint of the Chicken Gut Microbiome.</title>
        <authorList>
            <person name="Gilroy R."/>
            <person name="Ravi A."/>
            <person name="Getino M."/>
            <person name="Pursley I."/>
            <person name="Horton D.L."/>
            <person name="Alikhan N.-F."/>
            <person name="Baker D."/>
            <person name="Gharbi K."/>
            <person name="Hall N."/>
            <person name="Watson M."/>
            <person name="Adriaenssens E.M."/>
            <person name="Foster-Nyarko E."/>
            <person name="Jarju S."/>
            <person name="Secka A."/>
            <person name="Antonio M."/>
            <person name="Oren A."/>
            <person name="Chaudhuri R."/>
            <person name="La Ragione R.M."/>
            <person name="Hildebrand F."/>
            <person name="Pallen M.J."/>
        </authorList>
    </citation>
    <scope>NUCLEOTIDE SEQUENCE [LARGE SCALE GENOMIC DNA]</scope>
    <source>
        <strain evidence="1 2">Sa1YUN3</strain>
    </source>
</reference>
<sequence>MKRNVKLLLDFAKGNNPAKKRIRIYSVIDGRKKLMDEFPTDTPVSINIDVYATDDAQLQMKIKNESLNKNLQ</sequence>
<dbReference type="Proteomes" id="UP000616346">
    <property type="component" value="Unassembled WGS sequence"/>
</dbReference>
<keyword evidence="2" id="KW-1185">Reference proteome</keyword>
<dbReference type="EMBL" id="JACSPQ010000001">
    <property type="protein sequence ID" value="MBD8001055.1"/>
    <property type="molecule type" value="Genomic_DNA"/>
</dbReference>
<protein>
    <submittedName>
        <fullName evidence="1">Uncharacterized protein</fullName>
    </submittedName>
</protein>
<name>A0ABR8V8L8_9BACT</name>
<evidence type="ECO:0000313" key="2">
    <source>
        <dbReference type="Proteomes" id="UP000616346"/>
    </source>
</evidence>
<evidence type="ECO:0000313" key="1">
    <source>
        <dbReference type="EMBL" id="MBD8001055.1"/>
    </source>
</evidence>